<keyword evidence="11" id="KW-1185">Reference proteome</keyword>
<dbReference type="GO" id="GO:0003729">
    <property type="term" value="F:mRNA binding"/>
    <property type="evidence" value="ECO:0007669"/>
    <property type="project" value="TreeGrafter"/>
</dbReference>
<feature type="region of interest" description="Disordered" evidence="7">
    <location>
        <begin position="478"/>
        <end position="497"/>
    </location>
</feature>
<feature type="compositionally biased region" description="Low complexity" evidence="7">
    <location>
        <begin position="102"/>
        <end position="114"/>
    </location>
</feature>
<feature type="region of interest" description="Disordered" evidence="7">
    <location>
        <begin position="512"/>
        <end position="618"/>
    </location>
</feature>
<dbReference type="Pfam" id="PF22600">
    <property type="entry name" value="MTPAP-like_central"/>
    <property type="match status" value="1"/>
</dbReference>
<feature type="compositionally biased region" description="Basic and acidic residues" evidence="7">
    <location>
        <begin position="512"/>
        <end position="529"/>
    </location>
</feature>
<dbReference type="InterPro" id="IPR002058">
    <property type="entry name" value="PAP_assoc"/>
</dbReference>
<feature type="compositionally biased region" description="Acidic residues" evidence="7">
    <location>
        <begin position="568"/>
        <end position="580"/>
    </location>
</feature>
<dbReference type="FunFam" id="1.10.1410.10:FF:000003">
    <property type="entry name" value="non-canonical poly(A) RNA polymerase PAPD7"/>
    <property type="match status" value="1"/>
</dbReference>
<comment type="similarity">
    <text evidence="2">Belongs to the DNA polymerase type-B-like family.</text>
</comment>
<evidence type="ECO:0000256" key="4">
    <source>
        <dbReference type="ARBA" id="ARBA00022679"/>
    </source>
</evidence>
<dbReference type="CDD" id="cd05402">
    <property type="entry name" value="NT_PAP_TUTase"/>
    <property type="match status" value="1"/>
</dbReference>
<dbReference type="GO" id="GO:0005730">
    <property type="term" value="C:nucleolus"/>
    <property type="evidence" value="ECO:0007669"/>
    <property type="project" value="TreeGrafter"/>
</dbReference>
<evidence type="ECO:0000256" key="6">
    <source>
        <dbReference type="ARBA" id="ARBA00022842"/>
    </source>
</evidence>
<sequence length="618" mass="69068">MPEVDTKARKRTKNSSKTGTSDSSTKPSRAQTPTKDFTTGDDFIPFEREHDDARPSEDSPSKRDDTRTTTERDRSKPSHEPANSGRNDKKRKLDQMSPTGPSNQKQRNSSNSRRAPWLEDHMSLGRCNNVAEMLHNEVRAFTRWASPTPVEDETRGLVVQHISQAITDAFPDANVLPFGSYGTKLYLPSGDIDLVVVSKTMAYSNRTNVLYAVANAMRRAGVTDTKVTVISKARVPIVKFVTTHGRFNVDISINQESGLLAGNIINSFMKDMVGCELALRSLIMITKAFLAQRSMNEVFTGGLGSYSIVCMAISFLQMHPKIRRGEIDPAENLGVLLMEFFEFYGHNFNFVTVGLSLRDGGTYFRKVDRWSDFSSAQLLSIEDPADPTNDISKGSYQYPKVRQTFAGAYDILLSTVYYLAGVLSSKREGRYTKIHEEETSEDISILASIIAIPQETINRRTLVQELYDSRKLNIITGIPPRATTDHQPPECEPSPPTSVVDVVEVARDENAKAKAEVTHDDGEEHDRAVGNDMSIEDDEDPDEAEEGRYGIGRPKKVRRIEFTGADTTTDEEEEETEEQGELSSKSAAPDEEKETKVRRQADKQAFWSSKGSFDREES</sequence>
<feature type="region of interest" description="Disordered" evidence="7">
    <location>
        <begin position="1"/>
        <end position="115"/>
    </location>
</feature>
<dbReference type="SUPFAM" id="SSF81631">
    <property type="entry name" value="PAP/OAS1 substrate-binding domain"/>
    <property type="match status" value="1"/>
</dbReference>
<dbReference type="AlphaFoldDB" id="A0A5C3R3B4"/>
<evidence type="ECO:0000313" key="11">
    <source>
        <dbReference type="Proteomes" id="UP000305067"/>
    </source>
</evidence>
<dbReference type="EC" id="2.7.7.19" evidence="3"/>
<dbReference type="GO" id="GO:0010629">
    <property type="term" value="P:negative regulation of gene expression"/>
    <property type="evidence" value="ECO:0007669"/>
    <property type="project" value="UniProtKB-ARBA"/>
</dbReference>
<feature type="compositionally biased region" description="Basic and acidic residues" evidence="7">
    <location>
        <begin position="588"/>
        <end position="602"/>
    </location>
</feature>
<evidence type="ECO:0000256" key="7">
    <source>
        <dbReference type="SAM" id="MobiDB-lite"/>
    </source>
</evidence>
<dbReference type="OrthoDB" id="273917at2759"/>
<keyword evidence="5" id="KW-0479">Metal-binding</keyword>
<dbReference type="Proteomes" id="UP000305067">
    <property type="component" value="Unassembled WGS sequence"/>
</dbReference>
<dbReference type="STRING" id="1884261.A0A5C3R3B4"/>
<comment type="cofactor">
    <cofactor evidence="1">
        <name>Mn(2+)</name>
        <dbReference type="ChEBI" id="CHEBI:29035"/>
    </cofactor>
</comment>
<evidence type="ECO:0000313" key="10">
    <source>
        <dbReference type="EMBL" id="TFL07229.1"/>
    </source>
</evidence>
<evidence type="ECO:0000259" key="8">
    <source>
        <dbReference type="Pfam" id="PF03828"/>
    </source>
</evidence>
<dbReference type="PANTHER" id="PTHR23092:SF15">
    <property type="entry name" value="INACTIVE NON-CANONICAL POLY(A) RNA POLYMERASE PROTEIN TRF4-2-RELATED"/>
    <property type="match status" value="1"/>
</dbReference>
<reference evidence="10 11" key="1">
    <citation type="journal article" date="2019" name="Nat. Ecol. Evol.">
        <title>Megaphylogeny resolves global patterns of mushroom evolution.</title>
        <authorList>
            <person name="Varga T."/>
            <person name="Krizsan K."/>
            <person name="Foldi C."/>
            <person name="Dima B."/>
            <person name="Sanchez-Garcia M."/>
            <person name="Sanchez-Ramirez S."/>
            <person name="Szollosi G.J."/>
            <person name="Szarkandi J.G."/>
            <person name="Papp V."/>
            <person name="Albert L."/>
            <person name="Andreopoulos W."/>
            <person name="Angelini C."/>
            <person name="Antonin V."/>
            <person name="Barry K.W."/>
            <person name="Bougher N.L."/>
            <person name="Buchanan P."/>
            <person name="Buyck B."/>
            <person name="Bense V."/>
            <person name="Catcheside P."/>
            <person name="Chovatia M."/>
            <person name="Cooper J."/>
            <person name="Damon W."/>
            <person name="Desjardin D."/>
            <person name="Finy P."/>
            <person name="Geml J."/>
            <person name="Haridas S."/>
            <person name="Hughes K."/>
            <person name="Justo A."/>
            <person name="Karasinski D."/>
            <person name="Kautmanova I."/>
            <person name="Kiss B."/>
            <person name="Kocsube S."/>
            <person name="Kotiranta H."/>
            <person name="LaButti K.M."/>
            <person name="Lechner B.E."/>
            <person name="Liimatainen K."/>
            <person name="Lipzen A."/>
            <person name="Lukacs Z."/>
            <person name="Mihaltcheva S."/>
            <person name="Morgado L.N."/>
            <person name="Niskanen T."/>
            <person name="Noordeloos M.E."/>
            <person name="Ohm R.A."/>
            <person name="Ortiz-Santana B."/>
            <person name="Ovrebo C."/>
            <person name="Racz N."/>
            <person name="Riley R."/>
            <person name="Savchenko A."/>
            <person name="Shiryaev A."/>
            <person name="Soop K."/>
            <person name="Spirin V."/>
            <person name="Szebenyi C."/>
            <person name="Tomsovsky M."/>
            <person name="Tulloss R.E."/>
            <person name="Uehling J."/>
            <person name="Grigoriev I.V."/>
            <person name="Vagvolgyi C."/>
            <person name="Papp T."/>
            <person name="Martin F.M."/>
            <person name="Miettinen O."/>
            <person name="Hibbett D.S."/>
            <person name="Nagy L.G."/>
        </authorList>
    </citation>
    <scope>NUCLEOTIDE SEQUENCE [LARGE SCALE GENOMIC DNA]</scope>
    <source>
        <strain evidence="10 11">CBS 309.79</strain>
    </source>
</reference>
<dbReference type="InterPro" id="IPR054708">
    <property type="entry name" value="MTPAP-like_central"/>
</dbReference>
<dbReference type="Gene3D" id="3.30.460.10">
    <property type="entry name" value="Beta Polymerase, domain 2"/>
    <property type="match status" value="1"/>
</dbReference>
<feature type="compositionally biased region" description="Basic and acidic residues" evidence="7">
    <location>
        <begin position="45"/>
        <end position="79"/>
    </location>
</feature>
<dbReference type="InterPro" id="IPR045862">
    <property type="entry name" value="Trf4-like"/>
</dbReference>
<keyword evidence="6" id="KW-0460">Magnesium</keyword>
<dbReference type="SUPFAM" id="SSF81301">
    <property type="entry name" value="Nucleotidyltransferase"/>
    <property type="match status" value="1"/>
</dbReference>
<dbReference type="GO" id="GO:0031123">
    <property type="term" value="P:RNA 3'-end processing"/>
    <property type="evidence" value="ECO:0007669"/>
    <property type="project" value="UniProtKB-ARBA"/>
</dbReference>
<accession>A0A5C3R3B4</accession>
<dbReference type="GO" id="GO:0046872">
    <property type="term" value="F:metal ion binding"/>
    <property type="evidence" value="ECO:0007669"/>
    <property type="project" value="UniProtKB-KW"/>
</dbReference>
<dbReference type="GO" id="GO:1990817">
    <property type="term" value="F:poly(A) RNA polymerase activity"/>
    <property type="evidence" value="ECO:0007669"/>
    <property type="project" value="UniProtKB-EC"/>
</dbReference>
<feature type="domain" description="Poly(A) RNA polymerase mitochondrial-like central palm" evidence="9">
    <location>
        <begin position="134"/>
        <end position="268"/>
    </location>
</feature>
<dbReference type="FunFam" id="3.30.460.10:FF:000006">
    <property type="entry name" value="non-canonical poly(A) RNA polymerase PAPD5"/>
    <property type="match status" value="1"/>
</dbReference>
<dbReference type="Pfam" id="PF03828">
    <property type="entry name" value="PAP_assoc"/>
    <property type="match status" value="1"/>
</dbReference>
<dbReference type="InterPro" id="IPR043519">
    <property type="entry name" value="NT_sf"/>
</dbReference>
<dbReference type="GO" id="GO:0031499">
    <property type="term" value="C:TRAMP complex"/>
    <property type="evidence" value="ECO:0007669"/>
    <property type="project" value="TreeGrafter"/>
</dbReference>
<protein>
    <recommendedName>
        <fullName evidence="3">polynucleotide adenylyltransferase</fullName>
        <ecNumber evidence="3">2.7.7.19</ecNumber>
    </recommendedName>
</protein>
<evidence type="ECO:0000256" key="5">
    <source>
        <dbReference type="ARBA" id="ARBA00022723"/>
    </source>
</evidence>
<dbReference type="PANTHER" id="PTHR23092">
    <property type="entry name" value="POLY(A) RNA POLYMERASE"/>
    <property type="match status" value="1"/>
</dbReference>
<dbReference type="GO" id="GO:0043634">
    <property type="term" value="P:polyadenylation-dependent ncRNA catabolic process"/>
    <property type="evidence" value="ECO:0007669"/>
    <property type="project" value="TreeGrafter"/>
</dbReference>
<dbReference type="GO" id="GO:0071035">
    <property type="term" value="P:nuclear polyadenylation-dependent rRNA catabolic process"/>
    <property type="evidence" value="ECO:0007669"/>
    <property type="project" value="UniProtKB-ARBA"/>
</dbReference>
<evidence type="ECO:0000256" key="2">
    <source>
        <dbReference type="ARBA" id="ARBA00008593"/>
    </source>
</evidence>
<keyword evidence="4" id="KW-0808">Transferase</keyword>
<feature type="domain" description="PAP-associated" evidence="8">
    <location>
        <begin position="332"/>
        <end position="389"/>
    </location>
</feature>
<gene>
    <name evidence="10" type="ORF">BDV98DRAFT_557474</name>
</gene>
<name>A0A5C3R3B4_9AGAR</name>
<organism evidence="10 11">
    <name type="scientific">Pterulicium gracile</name>
    <dbReference type="NCBI Taxonomy" id="1884261"/>
    <lineage>
        <taxon>Eukaryota</taxon>
        <taxon>Fungi</taxon>
        <taxon>Dikarya</taxon>
        <taxon>Basidiomycota</taxon>
        <taxon>Agaricomycotina</taxon>
        <taxon>Agaricomycetes</taxon>
        <taxon>Agaricomycetidae</taxon>
        <taxon>Agaricales</taxon>
        <taxon>Pleurotineae</taxon>
        <taxon>Pterulaceae</taxon>
        <taxon>Pterulicium</taxon>
    </lineage>
</organism>
<evidence type="ECO:0000256" key="3">
    <source>
        <dbReference type="ARBA" id="ARBA00012388"/>
    </source>
</evidence>
<evidence type="ECO:0000259" key="9">
    <source>
        <dbReference type="Pfam" id="PF22600"/>
    </source>
</evidence>
<dbReference type="Gene3D" id="1.10.1410.10">
    <property type="match status" value="1"/>
</dbReference>
<feature type="compositionally biased region" description="Acidic residues" evidence="7">
    <location>
        <begin position="534"/>
        <end position="545"/>
    </location>
</feature>
<evidence type="ECO:0000256" key="1">
    <source>
        <dbReference type="ARBA" id="ARBA00001936"/>
    </source>
</evidence>
<feature type="compositionally biased region" description="Low complexity" evidence="7">
    <location>
        <begin position="15"/>
        <end position="28"/>
    </location>
</feature>
<dbReference type="EMBL" id="ML178814">
    <property type="protein sequence ID" value="TFL07229.1"/>
    <property type="molecule type" value="Genomic_DNA"/>
</dbReference>
<proteinExistence type="inferred from homology"/>